<dbReference type="Proteomes" id="UP001597111">
    <property type="component" value="Unassembled WGS sequence"/>
</dbReference>
<comment type="similarity">
    <text evidence="1">Belongs to the universal stress protein A family.</text>
</comment>
<gene>
    <name evidence="3" type="ORF">ACFR9S_12600</name>
</gene>
<dbReference type="Pfam" id="PF00582">
    <property type="entry name" value="Usp"/>
    <property type="match status" value="1"/>
</dbReference>
<feature type="domain" description="UspA" evidence="2">
    <location>
        <begin position="6"/>
        <end position="46"/>
    </location>
</feature>
<proteinExistence type="inferred from homology"/>
<dbReference type="RefSeq" id="WP_379818808.1">
    <property type="nucleotide sequence ID" value="NZ_JBHUDH010000146.1"/>
</dbReference>
<evidence type="ECO:0000313" key="4">
    <source>
        <dbReference type="Proteomes" id="UP001597111"/>
    </source>
</evidence>
<evidence type="ECO:0000313" key="3">
    <source>
        <dbReference type="EMBL" id="MFD1527121.1"/>
    </source>
</evidence>
<dbReference type="CDD" id="cd00293">
    <property type="entry name" value="USP-like"/>
    <property type="match status" value="1"/>
</dbReference>
<dbReference type="PANTHER" id="PTHR46268">
    <property type="entry name" value="STRESS RESPONSE PROTEIN NHAX"/>
    <property type="match status" value="1"/>
</dbReference>
<accession>A0ABD6B820</accession>
<dbReference type="PANTHER" id="PTHR46268:SF6">
    <property type="entry name" value="UNIVERSAL STRESS PROTEIN UP12"/>
    <property type="match status" value="1"/>
</dbReference>
<dbReference type="EMBL" id="JBHUDH010000146">
    <property type="protein sequence ID" value="MFD1527121.1"/>
    <property type="molecule type" value="Genomic_DNA"/>
</dbReference>
<keyword evidence="4" id="KW-1185">Reference proteome</keyword>
<dbReference type="Gene3D" id="3.40.50.620">
    <property type="entry name" value="HUPs"/>
    <property type="match status" value="1"/>
</dbReference>
<dbReference type="AlphaFoldDB" id="A0ABD6B820"/>
<comment type="caution">
    <text evidence="3">The sequence shown here is derived from an EMBL/GenBank/DDBJ whole genome shotgun (WGS) entry which is preliminary data.</text>
</comment>
<name>A0ABD6B820_9EURY</name>
<dbReference type="PRINTS" id="PR01438">
    <property type="entry name" value="UNVRSLSTRESS"/>
</dbReference>
<reference evidence="3 4" key="1">
    <citation type="journal article" date="2019" name="Int. J. Syst. Evol. Microbiol.">
        <title>The Global Catalogue of Microorganisms (GCM) 10K type strain sequencing project: providing services to taxonomists for standard genome sequencing and annotation.</title>
        <authorList>
            <consortium name="The Broad Institute Genomics Platform"/>
            <consortium name="The Broad Institute Genome Sequencing Center for Infectious Disease"/>
            <person name="Wu L."/>
            <person name="Ma J."/>
        </authorList>
    </citation>
    <scope>NUCLEOTIDE SEQUENCE [LARGE SCALE GENOMIC DNA]</scope>
    <source>
        <strain evidence="3 4">CGMCC 1.12285</strain>
    </source>
</reference>
<dbReference type="InterPro" id="IPR006016">
    <property type="entry name" value="UspA"/>
</dbReference>
<evidence type="ECO:0000259" key="2">
    <source>
        <dbReference type="Pfam" id="PF00582"/>
    </source>
</evidence>
<dbReference type="SUPFAM" id="SSF52402">
    <property type="entry name" value="Adenine nucleotide alpha hydrolases-like"/>
    <property type="match status" value="1"/>
</dbReference>
<dbReference type="InterPro" id="IPR006015">
    <property type="entry name" value="Universal_stress_UspA"/>
</dbReference>
<dbReference type="InterPro" id="IPR014729">
    <property type="entry name" value="Rossmann-like_a/b/a_fold"/>
</dbReference>
<organism evidence="3 4">
    <name type="scientific">Halolamina salina</name>
    <dbReference type="NCBI Taxonomy" id="1220023"/>
    <lineage>
        <taxon>Archaea</taxon>
        <taxon>Methanobacteriati</taxon>
        <taxon>Methanobacteriota</taxon>
        <taxon>Stenosarchaea group</taxon>
        <taxon>Halobacteria</taxon>
        <taxon>Halobacteriales</taxon>
        <taxon>Haloferacaceae</taxon>
    </lineage>
</organism>
<sequence>MAMFGRERGADLVVSGSHGRSGISRALLGSVAEKVLRKTKIPVLVVDARGEE</sequence>
<evidence type="ECO:0000256" key="1">
    <source>
        <dbReference type="ARBA" id="ARBA00008791"/>
    </source>
</evidence>
<protein>
    <submittedName>
        <fullName evidence="3">Universal stress protein</fullName>
    </submittedName>
</protein>